<dbReference type="GO" id="GO:0005886">
    <property type="term" value="C:plasma membrane"/>
    <property type="evidence" value="ECO:0007669"/>
    <property type="project" value="UniProtKB-SubCell"/>
</dbReference>
<comment type="subcellular location">
    <subcellularLocation>
        <location evidence="1">Cell membrane</location>
        <topology evidence="1">Multi-pass membrane protein</topology>
    </subcellularLocation>
</comment>
<evidence type="ECO:0000256" key="3">
    <source>
        <dbReference type="ARBA" id="ARBA00022692"/>
    </source>
</evidence>
<sequence>MNPLMLIKGELRRSSGGILALALVLALSLSLGVGVSMTERAVRQGTARAGDAFDLLVGAQGSSVQLMLGAVYLRPQSLPLVPGGAVTEILTQEGVVWAAPLAFGDRWNASPLVGTTTDMVTLGGNRTLAEGRAFAAQDEAVLGAGVPLRLGEAFSPMHGQVSASHNEHGHVRYKAVGRLPETGTPWDNAILIPIESVWAVHDALPDAGHGLPLGHLFEGKGSPLPGVSAVVVKPESIAAAYRLRAFWQTATLPDADGRPVNMQGVFTGEVLTELFATLGDMRDIMTCMAYAAQFVALCGVMLVGGMAVSMRKRMLGTLRVLGAPRAYLVLSVWCVVSVSIAVGTLAGLLFGCGLSEGAALLMFRQTGIMLSPQLTLAEGSFAAASFALGSLCALFPAYMVYRKTGAVALGDSE</sequence>
<keyword evidence="4 6" id="KW-1133">Transmembrane helix</keyword>
<dbReference type="PANTHER" id="PTHR43738:SF2">
    <property type="entry name" value="ABC TRANSPORTER PERMEASE"/>
    <property type="match status" value="1"/>
</dbReference>
<protein>
    <recommendedName>
        <fullName evidence="7">ABC3 transporter permease C-terminal domain-containing protein</fullName>
    </recommendedName>
</protein>
<dbReference type="RefSeq" id="WP_005025313.1">
    <property type="nucleotide sequence ID" value="NZ_KE150238.1"/>
</dbReference>
<reference evidence="8 9" key="2">
    <citation type="submission" date="2013-04" db="EMBL/GenBank/DDBJ databases">
        <title>The Genome Sequence of Bilophila wadsworthia 3_1_6.</title>
        <authorList>
            <consortium name="The Broad Institute Genomics Platform"/>
            <person name="Earl A."/>
            <person name="Ward D."/>
            <person name="Feldgarden M."/>
            <person name="Gevers D."/>
            <person name="Sibley C."/>
            <person name="Strauss J."/>
            <person name="Allen-Vercoe E."/>
            <person name="Walker B."/>
            <person name="Young S."/>
            <person name="Zeng Q."/>
            <person name="Gargeya S."/>
            <person name="Fitzgerald M."/>
            <person name="Haas B."/>
            <person name="Abouelleil A."/>
            <person name="Allen A.W."/>
            <person name="Alvarado L."/>
            <person name="Arachchi H.M."/>
            <person name="Berlin A.M."/>
            <person name="Chapman S.B."/>
            <person name="Gainer-Dewar J."/>
            <person name="Goldberg J."/>
            <person name="Griggs A."/>
            <person name="Gujja S."/>
            <person name="Hansen M."/>
            <person name="Howarth C."/>
            <person name="Imamovic A."/>
            <person name="Ireland A."/>
            <person name="Larimer J."/>
            <person name="McCowan C."/>
            <person name="Murphy C."/>
            <person name="Pearson M."/>
            <person name="Poon T.W."/>
            <person name="Priest M."/>
            <person name="Roberts A."/>
            <person name="Saif S."/>
            <person name="Shea T."/>
            <person name="Sisk P."/>
            <person name="Sykes S."/>
            <person name="Wortman J."/>
            <person name="Nusbaum C."/>
            <person name="Birren B."/>
        </authorList>
    </citation>
    <scope>NUCLEOTIDE SEQUENCE [LARGE SCALE GENOMIC DNA]</scope>
    <source>
        <strain evidence="8 9">3_1_6</strain>
    </source>
</reference>
<dbReference type="Proteomes" id="UP000006034">
    <property type="component" value="Unassembled WGS sequence"/>
</dbReference>
<evidence type="ECO:0000313" key="9">
    <source>
        <dbReference type="Proteomes" id="UP000006034"/>
    </source>
</evidence>
<dbReference type="GeneID" id="78085962"/>
<reference evidence="8 9" key="1">
    <citation type="submission" date="2010-10" db="EMBL/GenBank/DDBJ databases">
        <authorList>
            <consortium name="The Broad Institute Genome Sequencing Platform"/>
            <person name="Ward D."/>
            <person name="Earl A."/>
            <person name="Feldgarden M."/>
            <person name="Young S.K."/>
            <person name="Gargeya S."/>
            <person name="Zeng Q."/>
            <person name="Alvarado L."/>
            <person name="Berlin A."/>
            <person name="Bochicchio J."/>
            <person name="Chapman S.B."/>
            <person name="Chen Z."/>
            <person name="Freedman E."/>
            <person name="Gellesch M."/>
            <person name="Goldberg J."/>
            <person name="Griggs A."/>
            <person name="Gujja S."/>
            <person name="Heilman E."/>
            <person name="Heiman D."/>
            <person name="Howarth C."/>
            <person name="Mehta T."/>
            <person name="Neiman D."/>
            <person name="Pearson M."/>
            <person name="Roberts A."/>
            <person name="Saif S."/>
            <person name="Shea T."/>
            <person name="Shenoy N."/>
            <person name="Sisk P."/>
            <person name="Stolte C."/>
            <person name="Sykes S."/>
            <person name="White J."/>
            <person name="Yandava C."/>
            <person name="Allen-Vercoe E."/>
            <person name="Sibley C."/>
            <person name="Ambrose C.E."/>
            <person name="Strauss J."/>
            <person name="Daigneault M."/>
            <person name="Haas B."/>
            <person name="Nusbaum C."/>
            <person name="Birren B."/>
        </authorList>
    </citation>
    <scope>NUCLEOTIDE SEQUENCE [LARGE SCALE GENOMIC DNA]</scope>
    <source>
        <strain evidence="8 9">3_1_6</strain>
    </source>
</reference>
<keyword evidence="9" id="KW-1185">Reference proteome</keyword>
<comment type="caution">
    <text evidence="8">The sequence shown here is derived from an EMBL/GenBank/DDBJ whole genome shotgun (WGS) entry which is preliminary data.</text>
</comment>
<dbReference type="PANTHER" id="PTHR43738">
    <property type="entry name" value="ABC TRANSPORTER, MEMBRANE PROTEIN"/>
    <property type="match status" value="1"/>
</dbReference>
<dbReference type="InterPro" id="IPR051125">
    <property type="entry name" value="ABC-4/HrtB_transporter"/>
</dbReference>
<accession>E5Y3R6</accession>
<keyword evidence="3 6" id="KW-0812">Transmembrane</keyword>
<dbReference type="OrthoDB" id="9784014at2"/>
<dbReference type="STRING" id="563192.HMPREF0179_00827"/>
<feature type="transmembrane region" description="Helical" evidence="6">
    <location>
        <begin position="288"/>
        <end position="308"/>
    </location>
</feature>
<evidence type="ECO:0000256" key="5">
    <source>
        <dbReference type="ARBA" id="ARBA00023136"/>
    </source>
</evidence>
<evidence type="ECO:0000256" key="6">
    <source>
        <dbReference type="SAM" id="Phobius"/>
    </source>
</evidence>
<keyword evidence="2" id="KW-1003">Cell membrane</keyword>
<gene>
    <name evidence="8" type="ORF">HMPREF0179_00827</name>
</gene>
<dbReference type="InterPro" id="IPR003838">
    <property type="entry name" value="ABC3_permease_C"/>
</dbReference>
<feature type="transmembrane region" description="Helical" evidence="6">
    <location>
        <begin position="381"/>
        <end position="401"/>
    </location>
</feature>
<name>E5Y3R6_BILW3</name>
<evidence type="ECO:0000256" key="2">
    <source>
        <dbReference type="ARBA" id="ARBA00022475"/>
    </source>
</evidence>
<evidence type="ECO:0000259" key="7">
    <source>
        <dbReference type="Pfam" id="PF02687"/>
    </source>
</evidence>
<dbReference type="HOGENOM" id="CLU_035316_0_0_7"/>
<keyword evidence="5 6" id="KW-0472">Membrane</keyword>
<evidence type="ECO:0000256" key="1">
    <source>
        <dbReference type="ARBA" id="ARBA00004651"/>
    </source>
</evidence>
<dbReference type="AlphaFoldDB" id="E5Y3R6"/>
<evidence type="ECO:0000313" key="8">
    <source>
        <dbReference type="EMBL" id="EFV45349.1"/>
    </source>
</evidence>
<proteinExistence type="predicted"/>
<feature type="transmembrane region" description="Helical" evidence="6">
    <location>
        <begin position="328"/>
        <end position="361"/>
    </location>
</feature>
<dbReference type="eggNOG" id="COG0577">
    <property type="taxonomic scope" value="Bacteria"/>
</dbReference>
<evidence type="ECO:0000256" key="4">
    <source>
        <dbReference type="ARBA" id="ARBA00022989"/>
    </source>
</evidence>
<dbReference type="EMBL" id="ADCP02000001">
    <property type="protein sequence ID" value="EFV45349.1"/>
    <property type="molecule type" value="Genomic_DNA"/>
</dbReference>
<dbReference type="Pfam" id="PF02687">
    <property type="entry name" value="FtsX"/>
    <property type="match status" value="1"/>
</dbReference>
<organism evidence="8 9">
    <name type="scientific">Bilophila wadsworthia (strain 3_1_6)</name>
    <dbReference type="NCBI Taxonomy" id="563192"/>
    <lineage>
        <taxon>Bacteria</taxon>
        <taxon>Pseudomonadati</taxon>
        <taxon>Thermodesulfobacteriota</taxon>
        <taxon>Desulfovibrionia</taxon>
        <taxon>Desulfovibrionales</taxon>
        <taxon>Desulfovibrionaceae</taxon>
        <taxon>Bilophila</taxon>
    </lineage>
</organism>
<feature type="domain" description="ABC3 transporter permease C-terminal" evidence="7">
    <location>
        <begin position="289"/>
        <end position="402"/>
    </location>
</feature>